<dbReference type="RefSeq" id="WP_038587227.1">
    <property type="nucleotide sequence ID" value="NZ_HG938353.1"/>
</dbReference>
<evidence type="ECO:0000256" key="2">
    <source>
        <dbReference type="SAM" id="SignalP"/>
    </source>
</evidence>
<evidence type="ECO:0000313" key="3">
    <source>
        <dbReference type="EMBL" id="CDN48157.1"/>
    </source>
</evidence>
<sequence length="100" mass="9630">MTKLIATAIIVTLFMAGSATAQTTPSPGNAAGGATGAVDGPGNTGDAGGPTVGTGGSLDQTQTGSTNSDTRQPPNKCDPAQAAKDNSRPNQNNASAGCVK</sequence>
<keyword evidence="4" id="KW-1185">Reference proteome</keyword>
<accession>A0A068SPC2</accession>
<feature type="compositionally biased region" description="Gly residues" evidence="1">
    <location>
        <begin position="42"/>
        <end position="56"/>
    </location>
</feature>
<proteinExistence type="predicted"/>
<dbReference type="AlphaFoldDB" id="A0A068SPC2"/>
<keyword evidence="2" id="KW-0732">Signal</keyword>
<feature type="compositionally biased region" description="Polar residues" evidence="1">
    <location>
        <begin position="57"/>
        <end position="73"/>
    </location>
</feature>
<evidence type="ECO:0008006" key="5">
    <source>
        <dbReference type="Google" id="ProtNLM"/>
    </source>
</evidence>
<organism evidence="3 4">
    <name type="scientific">Neorhizobium galegae bv. orientalis str. HAMBI 540</name>
    <dbReference type="NCBI Taxonomy" id="1028800"/>
    <lineage>
        <taxon>Bacteria</taxon>
        <taxon>Pseudomonadati</taxon>
        <taxon>Pseudomonadota</taxon>
        <taxon>Alphaproteobacteria</taxon>
        <taxon>Hyphomicrobiales</taxon>
        <taxon>Rhizobiaceae</taxon>
        <taxon>Rhizobium/Agrobacterium group</taxon>
        <taxon>Neorhizobium</taxon>
    </lineage>
</organism>
<evidence type="ECO:0000256" key="1">
    <source>
        <dbReference type="SAM" id="MobiDB-lite"/>
    </source>
</evidence>
<name>A0A068SPC2_NEOGA</name>
<dbReference type="GeneID" id="24256854"/>
<evidence type="ECO:0000313" key="4">
    <source>
        <dbReference type="Proteomes" id="UP000028181"/>
    </source>
</evidence>
<dbReference type="PATRIC" id="fig|1028800.3.peg.2003"/>
<feature type="signal peptide" evidence="2">
    <location>
        <begin position="1"/>
        <end position="21"/>
    </location>
</feature>
<dbReference type="Proteomes" id="UP000028181">
    <property type="component" value="Chromosome I"/>
</dbReference>
<protein>
    <recommendedName>
        <fullName evidence="5">Oxidoreductase</fullName>
    </recommendedName>
</protein>
<gene>
    <name evidence="3" type="ORF">RG540_CH19880</name>
</gene>
<feature type="chain" id="PRO_5001656244" description="Oxidoreductase" evidence="2">
    <location>
        <begin position="22"/>
        <end position="100"/>
    </location>
</feature>
<feature type="region of interest" description="Disordered" evidence="1">
    <location>
        <begin position="20"/>
        <end position="100"/>
    </location>
</feature>
<feature type="compositionally biased region" description="Polar residues" evidence="1">
    <location>
        <begin position="88"/>
        <end position="100"/>
    </location>
</feature>
<dbReference type="KEGG" id="ngg:RG540_CH19880"/>
<reference evidence="4" key="1">
    <citation type="journal article" date="2014" name="BMC Genomics">
        <title>Genome sequencing of two Neorhizobium galegae strains reveals a noeT gene responsible for the unusual acetylation of the nodulation factors.</title>
        <authorList>
            <person name="Osterman J."/>
            <person name="Marsh J."/>
            <person name="Laine P.K."/>
            <person name="Zeng Z."/>
            <person name="Alatalo E."/>
            <person name="Sullivan J.T."/>
            <person name="Young J.P."/>
            <person name="Thomas-Oates J."/>
            <person name="Paulin L."/>
            <person name="Lindstrom K."/>
        </authorList>
    </citation>
    <scope>NUCLEOTIDE SEQUENCE [LARGE SCALE GENOMIC DNA]</scope>
    <source>
        <strain evidence="4">HAMBI 540</strain>
    </source>
</reference>
<dbReference type="EMBL" id="HG938353">
    <property type="protein sequence ID" value="CDN48157.1"/>
    <property type="molecule type" value="Genomic_DNA"/>
</dbReference>
<dbReference type="HOGENOM" id="CLU_2302903_0_0_5"/>